<gene>
    <name evidence="2" type="ORF">R1sor_016098</name>
</gene>
<comment type="caution">
    <text evidence="2">The sequence shown here is derived from an EMBL/GenBank/DDBJ whole genome shotgun (WGS) entry which is preliminary data.</text>
</comment>
<organism evidence="2 3">
    <name type="scientific">Riccia sorocarpa</name>
    <dbReference type="NCBI Taxonomy" id="122646"/>
    <lineage>
        <taxon>Eukaryota</taxon>
        <taxon>Viridiplantae</taxon>
        <taxon>Streptophyta</taxon>
        <taxon>Embryophyta</taxon>
        <taxon>Marchantiophyta</taxon>
        <taxon>Marchantiopsida</taxon>
        <taxon>Marchantiidae</taxon>
        <taxon>Marchantiales</taxon>
        <taxon>Ricciaceae</taxon>
        <taxon>Riccia</taxon>
    </lineage>
</organism>
<keyword evidence="1" id="KW-1133">Transmembrane helix</keyword>
<dbReference type="InterPro" id="IPR016605">
    <property type="entry name" value="Transptr_NO3_Nar2"/>
</dbReference>
<dbReference type="Proteomes" id="UP001633002">
    <property type="component" value="Unassembled WGS sequence"/>
</dbReference>
<keyword evidence="3" id="KW-1185">Reference proteome</keyword>
<name>A0ABD3HH64_9MARC</name>
<proteinExistence type="predicted"/>
<sequence>MASYGSALLHIFGIGKEICLISFKRSSKGLKLEFRVPWCRHRVYSAAFLPPPFRIIPAKLPILHAARRAFETATVLLTFVNLSSYAEGGVLFSSLDENLVVTADIPGQNNTDGPRIRTARVGEDHLIIKWALNSTLSGLGIDKIYMTVNIRLCFAPISQVERGWRKTNDDLHKDKTCSIAIASQKYSTDGNVTDWIIRKNVPGATYFVRAYVTDVDGMQLAYGQTTDNLKTSNLIVIEPITGRHVSIDIASAIFSIASVGALVGFLIGEFRKMK</sequence>
<dbReference type="EMBL" id="JBJQOH010000004">
    <property type="protein sequence ID" value="KAL3689789.1"/>
    <property type="molecule type" value="Genomic_DNA"/>
</dbReference>
<feature type="transmembrane region" description="Helical" evidence="1">
    <location>
        <begin position="249"/>
        <end position="268"/>
    </location>
</feature>
<evidence type="ECO:0008006" key="4">
    <source>
        <dbReference type="Google" id="ProtNLM"/>
    </source>
</evidence>
<keyword evidence="1" id="KW-0472">Membrane</keyword>
<evidence type="ECO:0000313" key="2">
    <source>
        <dbReference type="EMBL" id="KAL3689789.1"/>
    </source>
</evidence>
<reference evidence="2 3" key="1">
    <citation type="submission" date="2024-09" db="EMBL/GenBank/DDBJ databases">
        <title>Chromosome-scale assembly of Riccia sorocarpa.</title>
        <authorList>
            <person name="Paukszto L."/>
        </authorList>
    </citation>
    <scope>NUCLEOTIDE SEQUENCE [LARGE SCALE GENOMIC DNA]</scope>
    <source>
        <strain evidence="2">LP-2024</strain>
        <tissue evidence="2">Aerial parts of the thallus</tissue>
    </source>
</reference>
<dbReference type="PANTHER" id="PTHR34806:SF1">
    <property type="entry name" value="HIGH-AFFINITY NITRATE TRANSPORTER 3.1"/>
    <property type="match status" value="1"/>
</dbReference>
<keyword evidence="1" id="KW-0812">Transmembrane</keyword>
<dbReference type="AlphaFoldDB" id="A0ABD3HH64"/>
<protein>
    <recommendedName>
        <fullName evidence="4">High-affinity nitrate transporter</fullName>
    </recommendedName>
</protein>
<dbReference type="Pfam" id="PF16974">
    <property type="entry name" value="NAR2"/>
    <property type="match status" value="1"/>
</dbReference>
<evidence type="ECO:0000256" key="1">
    <source>
        <dbReference type="SAM" id="Phobius"/>
    </source>
</evidence>
<accession>A0ABD3HH64</accession>
<evidence type="ECO:0000313" key="3">
    <source>
        <dbReference type="Proteomes" id="UP001633002"/>
    </source>
</evidence>
<dbReference type="PANTHER" id="PTHR34806">
    <property type="entry name" value="HIGH-AFFINITY NITRATE TRANSPORTER 3.2"/>
    <property type="match status" value="1"/>
</dbReference>